<evidence type="ECO:0000313" key="3">
    <source>
        <dbReference type="Proteomes" id="UP000471751"/>
    </source>
</evidence>
<dbReference type="Proteomes" id="UP000471751">
    <property type="component" value="Unassembled WGS sequence"/>
</dbReference>
<evidence type="ECO:0000313" key="2">
    <source>
        <dbReference type="EMBL" id="NES11644.1"/>
    </source>
</evidence>
<protein>
    <submittedName>
        <fullName evidence="2">Uncharacterized protein</fullName>
    </submittedName>
</protein>
<keyword evidence="1" id="KW-1133">Transmembrane helix</keyword>
<gene>
    <name evidence="2" type="ORF">G3O07_20885</name>
</gene>
<proteinExistence type="predicted"/>
<comment type="caution">
    <text evidence="2">The sequence shown here is derived from an EMBL/GenBank/DDBJ whole genome shotgun (WGS) entry which is preliminary data.</text>
</comment>
<accession>A0A6I5RTY1</accession>
<name>A0A6I5RTY1_9PSED</name>
<dbReference type="RefSeq" id="WP_163939408.1">
    <property type="nucleotide sequence ID" value="NZ_BMQU01000037.1"/>
</dbReference>
<keyword evidence="3" id="KW-1185">Reference proteome</keyword>
<keyword evidence="1" id="KW-0812">Transmembrane</keyword>
<dbReference type="AlphaFoldDB" id="A0A6I5RTY1"/>
<sequence>MPFRARRHALSITLKPFQLILCIALGLWLGFAAIALTVWLALHFAPQAIAPLSQAVYTLRPAPAQAPQQAATPENPMFEQYKEILRKQEMQQAQEQIESNPRNLSNAKCQFWLQQNRTAPTEKSRANVLEFCN</sequence>
<reference evidence="2 3" key="1">
    <citation type="submission" date="2020-02" db="EMBL/GenBank/DDBJ databases">
        <title>Broccoli isolated Pseudomonas sp.</title>
        <authorList>
            <person name="Fujikawa T."/>
            <person name="Sawada H."/>
        </authorList>
    </citation>
    <scope>NUCLEOTIDE SEQUENCE [LARGE SCALE GENOMIC DNA]</scope>
    <source>
        <strain evidence="2 3">JCM 32154</strain>
    </source>
</reference>
<organism evidence="2 3">
    <name type="scientific">Pseudomonas laurentiana</name>
    <dbReference type="NCBI Taxonomy" id="2364649"/>
    <lineage>
        <taxon>Bacteria</taxon>
        <taxon>Pseudomonadati</taxon>
        <taxon>Pseudomonadota</taxon>
        <taxon>Gammaproteobacteria</taxon>
        <taxon>Pseudomonadales</taxon>
        <taxon>Pseudomonadaceae</taxon>
        <taxon>Pseudomonas</taxon>
    </lineage>
</organism>
<dbReference type="EMBL" id="JAAHBT010000283">
    <property type="protein sequence ID" value="NES11644.1"/>
    <property type="molecule type" value="Genomic_DNA"/>
</dbReference>
<keyword evidence="1" id="KW-0472">Membrane</keyword>
<feature type="transmembrane region" description="Helical" evidence="1">
    <location>
        <begin position="20"/>
        <end position="42"/>
    </location>
</feature>
<evidence type="ECO:0000256" key="1">
    <source>
        <dbReference type="SAM" id="Phobius"/>
    </source>
</evidence>